<dbReference type="AlphaFoldDB" id="A0A0R3PJD4"/>
<dbReference type="WBParaSite" id="ACOC_0000455301-mRNA-1">
    <property type="protein sequence ID" value="ACOC_0000455301-mRNA-1"/>
    <property type="gene ID" value="ACOC_0000455301"/>
</dbReference>
<reference evidence="1" key="1">
    <citation type="submission" date="2017-02" db="UniProtKB">
        <authorList>
            <consortium name="WormBaseParasite"/>
        </authorList>
    </citation>
    <scope>IDENTIFICATION</scope>
</reference>
<proteinExistence type="predicted"/>
<accession>A0A0R3PJD4</accession>
<protein>
    <submittedName>
        <fullName evidence="1">NPH3 domain-containing protein</fullName>
    </submittedName>
</protein>
<sequence length="154" mass="17249">LCVLKAVLFDLFRRSSSFLHKVTLALDLIELQINTDPPTILLEILQIPSTIVFLRLALLSLGKHLLLFSHTLLVLIIVQCYECFLQVDAVLTGKVAKDEVIREASRFLSQFDALSSQFEYGVADIVAKSVLIGSCDTFLPNNVELWSKRVECVV</sequence>
<evidence type="ECO:0000313" key="1">
    <source>
        <dbReference type="WBParaSite" id="ACOC_0000455301-mRNA-1"/>
    </source>
</evidence>
<name>A0A0R3PJD4_ANGCS</name>
<organism evidence="1">
    <name type="scientific">Angiostrongylus costaricensis</name>
    <name type="common">Nematode worm</name>
    <dbReference type="NCBI Taxonomy" id="334426"/>
    <lineage>
        <taxon>Eukaryota</taxon>
        <taxon>Metazoa</taxon>
        <taxon>Ecdysozoa</taxon>
        <taxon>Nematoda</taxon>
        <taxon>Chromadorea</taxon>
        <taxon>Rhabditida</taxon>
        <taxon>Rhabditina</taxon>
        <taxon>Rhabditomorpha</taxon>
        <taxon>Strongyloidea</taxon>
        <taxon>Metastrongylidae</taxon>
        <taxon>Angiostrongylus</taxon>
    </lineage>
</organism>